<sequence length="298" mass="33988">METRQHSSDAPLTLRGLPTSFWTIVTSSTALAVIVILVMVVLGYRDGLRRGEAHTRQQVAILLQRASDMLEAGMHDEARTVYERIVAFDPQNEAAHSAILALETTVKEETVPEAKAEPTVVDIEWARAVTLFEEGRWQESIQRLLLVRTMQTGYKVIERDQLLFFSYVELARVEVAEGNLEEAVQLFDSALEVDPNNTLIQQERYMTAHYVDVKTYWGADWSRVIRLLGDLYRIDPEYRDVQYLLQRAHVRQGERFAREENWCAAAAEYTSAIAVLDWLELRGRRDELVVNCGNASSG</sequence>
<dbReference type="InterPro" id="IPR019734">
    <property type="entry name" value="TPR_rpt"/>
</dbReference>
<dbReference type="SUPFAM" id="SSF48452">
    <property type="entry name" value="TPR-like"/>
    <property type="match status" value="1"/>
</dbReference>
<proteinExistence type="predicted"/>
<evidence type="ECO:0000256" key="2">
    <source>
        <dbReference type="SAM" id="Phobius"/>
    </source>
</evidence>
<gene>
    <name evidence="3" type="ORF">F4Y42_10690</name>
</gene>
<protein>
    <recommendedName>
        <fullName evidence="4">Tetratricopeptide repeat protein</fullName>
    </recommendedName>
</protein>
<dbReference type="SMART" id="SM00028">
    <property type="entry name" value="TPR"/>
    <property type="match status" value="2"/>
</dbReference>
<dbReference type="PROSITE" id="PS50005">
    <property type="entry name" value="TPR"/>
    <property type="match status" value="1"/>
</dbReference>
<dbReference type="PROSITE" id="PS50293">
    <property type="entry name" value="TPR_REGION"/>
    <property type="match status" value="1"/>
</dbReference>
<dbReference type="AlphaFoldDB" id="A0A6B0YU78"/>
<evidence type="ECO:0008006" key="4">
    <source>
        <dbReference type="Google" id="ProtNLM"/>
    </source>
</evidence>
<keyword evidence="2" id="KW-1133">Transmembrane helix</keyword>
<keyword evidence="2" id="KW-0472">Membrane</keyword>
<keyword evidence="1" id="KW-0802">TPR repeat</keyword>
<feature type="repeat" description="TPR" evidence="1">
    <location>
        <begin position="164"/>
        <end position="197"/>
    </location>
</feature>
<dbReference type="Gene3D" id="1.25.40.10">
    <property type="entry name" value="Tetratricopeptide repeat domain"/>
    <property type="match status" value="1"/>
</dbReference>
<evidence type="ECO:0000256" key="1">
    <source>
        <dbReference type="PROSITE-ProRule" id="PRU00339"/>
    </source>
</evidence>
<name>A0A6B0YU78_9CHLR</name>
<feature type="transmembrane region" description="Helical" evidence="2">
    <location>
        <begin position="20"/>
        <end position="44"/>
    </location>
</feature>
<comment type="caution">
    <text evidence="3">The sequence shown here is derived from an EMBL/GenBank/DDBJ whole genome shotgun (WGS) entry which is preliminary data.</text>
</comment>
<dbReference type="InterPro" id="IPR011990">
    <property type="entry name" value="TPR-like_helical_dom_sf"/>
</dbReference>
<dbReference type="Pfam" id="PF13181">
    <property type="entry name" value="TPR_8"/>
    <property type="match status" value="1"/>
</dbReference>
<reference evidence="3" key="1">
    <citation type="submission" date="2019-09" db="EMBL/GenBank/DDBJ databases">
        <title>Characterisation of the sponge microbiome using genome-centric metagenomics.</title>
        <authorList>
            <person name="Engelberts J.P."/>
            <person name="Robbins S.J."/>
            <person name="De Goeij J.M."/>
            <person name="Aranda M."/>
            <person name="Bell S.C."/>
            <person name="Webster N.S."/>
        </authorList>
    </citation>
    <scope>NUCLEOTIDE SEQUENCE</scope>
    <source>
        <strain evidence="3">SB0664_bin_27</strain>
    </source>
</reference>
<accession>A0A6B0YU78</accession>
<organism evidence="3">
    <name type="scientific">Caldilineaceae bacterium SB0664_bin_27</name>
    <dbReference type="NCBI Taxonomy" id="2605260"/>
    <lineage>
        <taxon>Bacteria</taxon>
        <taxon>Bacillati</taxon>
        <taxon>Chloroflexota</taxon>
        <taxon>Caldilineae</taxon>
        <taxon>Caldilineales</taxon>
        <taxon>Caldilineaceae</taxon>
    </lineage>
</organism>
<keyword evidence="2" id="KW-0812">Transmembrane</keyword>
<dbReference type="EMBL" id="VXRG01000090">
    <property type="protein sequence ID" value="MXY93901.1"/>
    <property type="molecule type" value="Genomic_DNA"/>
</dbReference>
<evidence type="ECO:0000313" key="3">
    <source>
        <dbReference type="EMBL" id="MXY93901.1"/>
    </source>
</evidence>